<dbReference type="InterPro" id="IPR036736">
    <property type="entry name" value="ACP-like_sf"/>
</dbReference>
<gene>
    <name evidence="4" type="ORF">J8N05_32030</name>
</gene>
<dbReference type="SUPFAM" id="SSF47336">
    <property type="entry name" value="ACP-like"/>
    <property type="match status" value="1"/>
</dbReference>
<dbReference type="Gene3D" id="1.10.1200.10">
    <property type="entry name" value="ACP-like"/>
    <property type="match status" value="1"/>
</dbReference>
<dbReference type="Proteomes" id="UP000677413">
    <property type="component" value="Unassembled WGS sequence"/>
</dbReference>
<dbReference type="Pfam" id="PF00550">
    <property type="entry name" value="PP-binding"/>
    <property type="match status" value="1"/>
</dbReference>
<dbReference type="InterPro" id="IPR006162">
    <property type="entry name" value="Ppantetheine_attach_site"/>
</dbReference>
<evidence type="ECO:0000256" key="2">
    <source>
        <dbReference type="ARBA" id="ARBA00022553"/>
    </source>
</evidence>
<proteinExistence type="predicted"/>
<dbReference type="PANTHER" id="PTHR45527">
    <property type="entry name" value="NONRIBOSOMAL PEPTIDE SYNTHETASE"/>
    <property type="match status" value="1"/>
</dbReference>
<dbReference type="GO" id="GO:0017000">
    <property type="term" value="P:antibiotic biosynthetic process"/>
    <property type="evidence" value="ECO:0007669"/>
    <property type="project" value="UniProtKB-ARBA"/>
</dbReference>
<dbReference type="EMBL" id="JAGPYQ010000001">
    <property type="protein sequence ID" value="MBQ0852803.1"/>
    <property type="molecule type" value="Genomic_DNA"/>
</dbReference>
<organism evidence="4 5">
    <name type="scientific">Streptomyces liliiviolaceus</name>
    <dbReference type="NCBI Taxonomy" id="2823109"/>
    <lineage>
        <taxon>Bacteria</taxon>
        <taxon>Bacillati</taxon>
        <taxon>Actinomycetota</taxon>
        <taxon>Actinomycetes</taxon>
        <taxon>Kitasatosporales</taxon>
        <taxon>Streptomycetaceae</taxon>
        <taxon>Streptomyces</taxon>
    </lineage>
</organism>
<dbReference type="SMART" id="SM00823">
    <property type="entry name" value="PKS_PP"/>
    <property type="match status" value="1"/>
</dbReference>
<keyword evidence="2" id="KW-0597">Phosphoprotein</keyword>
<keyword evidence="1" id="KW-0596">Phosphopantetheine</keyword>
<feature type="domain" description="Carrier" evidence="3">
    <location>
        <begin position="4"/>
        <end position="84"/>
    </location>
</feature>
<dbReference type="GO" id="GO:0031177">
    <property type="term" value="F:phosphopantetheine binding"/>
    <property type="evidence" value="ECO:0007669"/>
    <property type="project" value="InterPro"/>
</dbReference>
<evidence type="ECO:0000313" key="4">
    <source>
        <dbReference type="EMBL" id="MBQ0852803.1"/>
    </source>
</evidence>
<protein>
    <submittedName>
        <fullName evidence="4">Acyl carrier protein</fullName>
    </submittedName>
</protein>
<comment type="caution">
    <text evidence="4">The sequence shown here is derived from an EMBL/GenBank/DDBJ whole genome shotgun (WGS) entry which is preliminary data.</text>
</comment>
<sequence>MTVDSATEEARAIAVRIATVFKEVLGAQDVPDTSSGFLDIGGDSLTAARAVSLISSRLGVRITVRDLFRSQTPESLALVALRRPAA</sequence>
<evidence type="ECO:0000313" key="5">
    <source>
        <dbReference type="Proteomes" id="UP000677413"/>
    </source>
</evidence>
<accession>A0A940XZS5</accession>
<dbReference type="PANTHER" id="PTHR45527:SF1">
    <property type="entry name" value="FATTY ACID SYNTHASE"/>
    <property type="match status" value="1"/>
</dbReference>
<evidence type="ECO:0000259" key="3">
    <source>
        <dbReference type="PROSITE" id="PS50075"/>
    </source>
</evidence>
<name>A0A940XZS5_9ACTN</name>
<dbReference type="AlphaFoldDB" id="A0A940XZS5"/>
<dbReference type="GO" id="GO:0044550">
    <property type="term" value="P:secondary metabolite biosynthetic process"/>
    <property type="evidence" value="ECO:0007669"/>
    <property type="project" value="TreeGrafter"/>
</dbReference>
<reference evidence="4 5" key="1">
    <citation type="submission" date="2021-04" db="EMBL/GenBank/DDBJ databases">
        <authorList>
            <person name="Tang X."/>
            <person name="Zhou X."/>
            <person name="Chen X."/>
            <person name="Cernava T."/>
            <person name="Zhang C."/>
        </authorList>
    </citation>
    <scope>NUCLEOTIDE SEQUENCE [LARGE SCALE GENOMIC DNA]</scope>
    <source>
        <strain evidence="4 5">BH-SS-21</strain>
    </source>
</reference>
<dbReference type="PROSITE" id="PS50075">
    <property type="entry name" value="CARRIER"/>
    <property type="match status" value="1"/>
</dbReference>
<dbReference type="RefSeq" id="WP_210888973.1">
    <property type="nucleotide sequence ID" value="NZ_JAGPYQ010000001.1"/>
</dbReference>
<dbReference type="InterPro" id="IPR020806">
    <property type="entry name" value="PKS_PP-bd"/>
</dbReference>
<keyword evidence="5" id="KW-1185">Reference proteome</keyword>
<dbReference type="GO" id="GO:0005737">
    <property type="term" value="C:cytoplasm"/>
    <property type="evidence" value="ECO:0007669"/>
    <property type="project" value="TreeGrafter"/>
</dbReference>
<dbReference type="InterPro" id="IPR009081">
    <property type="entry name" value="PP-bd_ACP"/>
</dbReference>
<dbReference type="PROSITE" id="PS00012">
    <property type="entry name" value="PHOSPHOPANTETHEINE"/>
    <property type="match status" value="1"/>
</dbReference>
<dbReference type="GO" id="GO:0043041">
    <property type="term" value="P:amino acid activation for nonribosomal peptide biosynthetic process"/>
    <property type="evidence" value="ECO:0007669"/>
    <property type="project" value="TreeGrafter"/>
</dbReference>
<evidence type="ECO:0000256" key="1">
    <source>
        <dbReference type="ARBA" id="ARBA00022450"/>
    </source>
</evidence>